<accession>A0ABT3XYB9</accession>
<dbReference type="SUPFAM" id="SSF160631">
    <property type="entry name" value="SMI1/KNR4-like"/>
    <property type="match status" value="1"/>
</dbReference>
<evidence type="ECO:0000259" key="1">
    <source>
        <dbReference type="SMART" id="SM00860"/>
    </source>
</evidence>
<evidence type="ECO:0000313" key="2">
    <source>
        <dbReference type="EMBL" id="MCX8530889.1"/>
    </source>
</evidence>
<gene>
    <name evidence="2" type="ORF">OEA66_00830</name>
</gene>
<reference evidence="2" key="1">
    <citation type="submission" date="2022-10" db="EMBL/GenBank/DDBJ databases">
        <title>Chryseobacterium sp. nov., a novel bacterial species.</title>
        <authorList>
            <person name="Cao Y."/>
        </authorList>
    </citation>
    <scope>NUCLEOTIDE SEQUENCE</scope>
    <source>
        <strain evidence="2">KC 927</strain>
    </source>
</reference>
<dbReference type="InterPro" id="IPR037883">
    <property type="entry name" value="Knr4/Smi1-like_sf"/>
</dbReference>
<sequence>MEQDLEKIENWLKGHAQRIFKHSLQKPATEIQFDELEKTIGKSLPADFKALYLWHNGLDDEENFGSLFYGMDFFPVNRIIEQYLYKRDSDASESTPLQRADKEIDPDNIDNIDWIKFAFDGSHTGLFIDLSPSSNGNYGQIIFIDNEYETGIVVANSTAELVKSFKNDLENDLYQLDEDALEDGNHYLTTDPRIDIINWEKSEIWKR</sequence>
<protein>
    <submittedName>
        <fullName evidence="2">SMI1/KNR4 family protein</fullName>
    </submittedName>
</protein>
<dbReference type="PANTHER" id="PTHR47432">
    <property type="entry name" value="CELL WALL ASSEMBLY REGULATOR SMI1"/>
    <property type="match status" value="1"/>
</dbReference>
<name>A0ABT3XYB9_9FLAO</name>
<dbReference type="EMBL" id="JAOVZV010000001">
    <property type="protein sequence ID" value="MCX8530889.1"/>
    <property type="molecule type" value="Genomic_DNA"/>
</dbReference>
<dbReference type="Gene3D" id="3.40.1580.10">
    <property type="entry name" value="SMI1/KNR4-like"/>
    <property type="match status" value="1"/>
</dbReference>
<evidence type="ECO:0000313" key="3">
    <source>
        <dbReference type="Proteomes" id="UP001070176"/>
    </source>
</evidence>
<feature type="domain" description="Knr4/Smi1-like" evidence="1">
    <location>
        <begin position="27"/>
        <end position="164"/>
    </location>
</feature>
<organism evidence="2 3">
    <name type="scientific">Chryseobacterium luquanense</name>
    <dbReference type="NCBI Taxonomy" id="2983766"/>
    <lineage>
        <taxon>Bacteria</taxon>
        <taxon>Pseudomonadati</taxon>
        <taxon>Bacteroidota</taxon>
        <taxon>Flavobacteriia</taxon>
        <taxon>Flavobacteriales</taxon>
        <taxon>Weeksellaceae</taxon>
        <taxon>Chryseobacterium group</taxon>
        <taxon>Chryseobacterium</taxon>
    </lineage>
</organism>
<dbReference type="Pfam" id="PF09346">
    <property type="entry name" value="SMI1_KNR4"/>
    <property type="match status" value="1"/>
</dbReference>
<dbReference type="RefSeq" id="WP_267279563.1">
    <property type="nucleotide sequence ID" value="NZ_JAOVZV010000001.1"/>
</dbReference>
<dbReference type="SMART" id="SM00860">
    <property type="entry name" value="SMI1_KNR4"/>
    <property type="match status" value="1"/>
</dbReference>
<dbReference type="Proteomes" id="UP001070176">
    <property type="component" value="Unassembled WGS sequence"/>
</dbReference>
<dbReference type="InterPro" id="IPR018958">
    <property type="entry name" value="Knr4/Smi1-like_dom"/>
</dbReference>
<dbReference type="InterPro" id="IPR051873">
    <property type="entry name" value="KNR4/SMI1_regulator"/>
</dbReference>
<proteinExistence type="predicted"/>
<dbReference type="PANTHER" id="PTHR47432:SF1">
    <property type="entry name" value="CELL WALL ASSEMBLY REGULATOR SMI1"/>
    <property type="match status" value="1"/>
</dbReference>
<keyword evidence="3" id="KW-1185">Reference proteome</keyword>
<comment type="caution">
    <text evidence="2">The sequence shown here is derived from an EMBL/GenBank/DDBJ whole genome shotgun (WGS) entry which is preliminary data.</text>
</comment>